<accession>A0A0G3EX75</accession>
<organism evidence="3 4">
    <name type="scientific">Pandoraea thiooxydans</name>
    <dbReference type="NCBI Taxonomy" id="445709"/>
    <lineage>
        <taxon>Bacteria</taxon>
        <taxon>Pseudomonadati</taxon>
        <taxon>Pseudomonadota</taxon>
        <taxon>Betaproteobacteria</taxon>
        <taxon>Burkholderiales</taxon>
        <taxon>Burkholderiaceae</taxon>
        <taxon>Pandoraea</taxon>
    </lineage>
</organism>
<evidence type="ECO:0000313" key="4">
    <source>
        <dbReference type="Proteomes" id="UP000036700"/>
    </source>
</evidence>
<evidence type="ECO:0000259" key="2">
    <source>
        <dbReference type="Pfam" id="PF08750"/>
    </source>
</evidence>
<dbReference type="InterPro" id="IPR014861">
    <property type="entry name" value="CNP1-like_dom"/>
</dbReference>
<evidence type="ECO:0000313" key="3">
    <source>
        <dbReference type="EMBL" id="AKJ69982.1"/>
    </source>
</evidence>
<feature type="domain" description="CNP1-like uncharacterised" evidence="2">
    <location>
        <begin position="53"/>
        <end position="186"/>
    </location>
</feature>
<dbReference type="AlphaFoldDB" id="A0A0G3EX75"/>
<reference evidence="4" key="1">
    <citation type="submission" date="2015-06" db="EMBL/GenBank/DDBJ databases">
        <authorList>
            <person name="Lim Y.L."/>
            <person name="Ee R."/>
            <person name="Yong D."/>
            <person name="How K.Y."/>
            <person name="Yin W.F."/>
            <person name="Chan K.G."/>
        </authorList>
    </citation>
    <scope>NUCLEOTIDE SEQUENCE [LARGE SCALE GENOMIC DNA]</scope>
    <source>
        <strain evidence="4">DSM 25325</strain>
    </source>
</reference>
<dbReference type="PROSITE" id="PS51257">
    <property type="entry name" value="PROKAR_LIPOPROTEIN"/>
    <property type="match status" value="1"/>
</dbReference>
<name>A0A0G3EX75_9BURK</name>
<dbReference type="EMBL" id="CP011568">
    <property type="protein sequence ID" value="AKJ69982.1"/>
    <property type="molecule type" value="Genomic_DNA"/>
</dbReference>
<feature type="signal peptide" evidence="1">
    <location>
        <begin position="1"/>
        <end position="33"/>
    </location>
</feature>
<sequence>MKIRSARLIQTARPLPALLWLGIAMTASCAALAQPSPGPGPGYDEYMAKKAATDKWKESPYTLPAAPKDSDLLTYTVPNGSRDLNYAIDAKSVSVGKDGVVRFTSVIRSTQGARNVTFEGIHCNTFEYRIYAIGQPDGTWSNARGSHWQVINGYGPTAYQSALYNDYFCDNKMVTGSAADIVQNMRYPDRIKKPE</sequence>
<keyword evidence="4" id="KW-1185">Reference proteome</keyword>
<evidence type="ECO:0000256" key="1">
    <source>
        <dbReference type="SAM" id="SignalP"/>
    </source>
</evidence>
<protein>
    <recommendedName>
        <fullName evidence="2">CNP1-like uncharacterized domain-containing protein</fullName>
    </recommendedName>
</protein>
<feature type="chain" id="PRO_5002553462" description="CNP1-like uncharacterized domain-containing protein" evidence="1">
    <location>
        <begin position="34"/>
        <end position="195"/>
    </location>
</feature>
<dbReference type="Pfam" id="PF08750">
    <property type="entry name" value="CNP1"/>
    <property type="match status" value="1"/>
</dbReference>
<dbReference type="KEGG" id="ptx:ABW99_19005"/>
<dbReference type="PATRIC" id="fig|445709.3.peg.3993"/>
<dbReference type="Proteomes" id="UP000036700">
    <property type="component" value="Chromosome"/>
</dbReference>
<gene>
    <name evidence="3" type="ORF">ABW99_19005</name>
</gene>
<keyword evidence="1" id="KW-0732">Signal</keyword>
<proteinExistence type="predicted"/>
<dbReference type="STRING" id="445709.ABW99_19005"/>